<evidence type="ECO:0000313" key="2">
    <source>
        <dbReference type="EMBL" id="KAG6590185.1"/>
    </source>
</evidence>
<organism evidence="2 3">
    <name type="scientific">Cucurbita argyrosperma subsp. sororia</name>
    <dbReference type="NCBI Taxonomy" id="37648"/>
    <lineage>
        <taxon>Eukaryota</taxon>
        <taxon>Viridiplantae</taxon>
        <taxon>Streptophyta</taxon>
        <taxon>Embryophyta</taxon>
        <taxon>Tracheophyta</taxon>
        <taxon>Spermatophyta</taxon>
        <taxon>Magnoliopsida</taxon>
        <taxon>eudicotyledons</taxon>
        <taxon>Gunneridae</taxon>
        <taxon>Pentapetalae</taxon>
        <taxon>rosids</taxon>
        <taxon>fabids</taxon>
        <taxon>Cucurbitales</taxon>
        <taxon>Cucurbitaceae</taxon>
        <taxon>Cucurbiteae</taxon>
        <taxon>Cucurbita</taxon>
    </lineage>
</organism>
<gene>
    <name evidence="2" type="primary">GUX3</name>
    <name evidence="2" type="ORF">SDJN03_15608</name>
</gene>
<protein>
    <submittedName>
        <fullName evidence="2">UDP-glucuronate:xylan alpha-glucuronosyltransferase 3</fullName>
    </submittedName>
</protein>
<reference evidence="2 3" key="1">
    <citation type="journal article" date="2021" name="Hortic Res">
        <title>The domestication of Cucurbita argyrosperma as revealed by the genome of its wild relative.</title>
        <authorList>
            <person name="Barrera-Redondo J."/>
            <person name="Sanchez-de la Vega G."/>
            <person name="Aguirre-Liguori J.A."/>
            <person name="Castellanos-Morales G."/>
            <person name="Gutierrez-Guerrero Y.T."/>
            <person name="Aguirre-Dugua X."/>
            <person name="Aguirre-Planter E."/>
            <person name="Tenaillon M.I."/>
            <person name="Lira-Saade R."/>
            <person name="Eguiarte L.E."/>
        </authorList>
    </citation>
    <scope>NUCLEOTIDE SEQUENCE [LARGE SCALE GENOMIC DNA]</scope>
    <source>
        <strain evidence="2">JBR-2021</strain>
    </source>
</reference>
<comment type="caution">
    <text evidence="2">The sequence shown here is derived from an EMBL/GenBank/DDBJ whole genome shotgun (WGS) entry which is preliminary data.</text>
</comment>
<accession>A0AAV6N1I2</accession>
<keyword evidence="3" id="KW-1185">Reference proteome</keyword>
<feature type="region of interest" description="Disordered" evidence="1">
    <location>
        <begin position="224"/>
        <end position="270"/>
    </location>
</feature>
<dbReference type="EMBL" id="JAGKQH010000010">
    <property type="protein sequence ID" value="KAG6590185.1"/>
    <property type="molecule type" value="Genomic_DNA"/>
</dbReference>
<evidence type="ECO:0000313" key="3">
    <source>
        <dbReference type="Proteomes" id="UP000685013"/>
    </source>
</evidence>
<feature type="non-terminal residue" evidence="2">
    <location>
        <position position="1"/>
    </location>
</feature>
<name>A0AAV6N1I2_9ROSI</name>
<evidence type="ECO:0000256" key="1">
    <source>
        <dbReference type="SAM" id="MobiDB-lite"/>
    </source>
</evidence>
<dbReference type="Proteomes" id="UP000685013">
    <property type="component" value="Chromosome 10"/>
</dbReference>
<proteinExistence type="predicted"/>
<sequence length="286" mass="32031">MAGSTRDLVTLVDKSISSYHKSGLLEPAGWKNKDNGKNQESKSRERCIQRVELQQVQAMVANRLIRNARDLHNRKQWPPLQLRSNAHKAIKLHIPTPNGSYQRIRILQWRETSHGCASEITTATGMCKRCCASTMVEGPHQMPELLQQFFLLRSKQEAQQEWDRIQAEIGKYSDGHWRIKGAIVGDRLTIPSDRQHSSHKLFFLSPTRYFPMWDGLLTHNSPSSTASWAAPSSTASWSAPSPTASWTPPSSTASWSAPSPTASWTPPSSTASWISQDLAMAMPRTS</sequence>
<dbReference type="AlphaFoldDB" id="A0AAV6N1I2"/>